<dbReference type="Proteomes" id="UP000183983">
    <property type="component" value="Unassembled WGS sequence"/>
</dbReference>
<dbReference type="InterPro" id="IPR025282">
    <property type="entry name" value="DUF4214"/>
</dbReference>
<feature type="domain" description="DUF4214" evidence="1">
    <location>
        <begin position="125"/>
        <end position="194"/>
    </location>
</feature>
<dbReference type="Pfam" id="PF13946">
    <property type="entry name" value="DUF4214"/>
    <property type="match status" value="1"/>
</dbReference>
<dbReference type="EMBL" id="FRDA01000004">
    <property type="protein sequence ID" value="SHM89110.1"/>
    <property type="molecule type" value="Genomic_DNA"/>
</dbReference>
<dbReference type="OrthoDB" id="6734599at2"/>
<accession>A0A1M7MDY4</accession>
<evidence type="ECO:0000313" key="3">
    <source>
        <dbReference type="Proteomes" id="UP000183983"/>
    </source>
</evidence>
<dbReference type="AlphaFoldDB" id="A0A1M7MDY4"/>
<name>A0A1M7MDY4_9PSED</name>
<dbReference type="STRING" id="1190415.SAMN05216593_104155"/>
<sequence length="216" mass="24413">MSQPELKRFDIVSGQVQRVYEFDDGRWESDRIEPDESYTLSGTDVLHVERDDGWLETTVYRDLEGSGTFQEISTSYIRPDQWLPDASDQALARLYMAVFDRSPDEGGFRYWDQQMDQGMPFNDVAASFINSNEFSQTYGTLNTGGFVEQLYLNVLNRTADAEGQNWWVAQLENGVLSRQEVVTGFSESAEFAALSAHSVDGFLQLVGQPVVVDNGF</sequence>
<evidence type="ECO:0000313" key="2">
    <source>
        <dbReference type="EMBL" id="SHM89110.1"/>
    </source>
</evidence>
<dbReference type="RefSeq" id="WP_073164780.1">
    <property type="nucleotide sequence ID" value="NZ_FRDA01000004.1"/>
</dbReference>
<evidence type="ECO:0000259" key="1">
    <source>
        <dbReference type="Pfam" id="PF13946"/>
    </source>
</evidence>
<reference evidence="2 3" key="1">
    <citation type="submission" date="2016-11" db="EMBL/GenBank/DDBJ databases">
        <authorList>
            <person name="Jaros S."/>
            <person name="Januszkiewicz K."/>
            <person name="Wedrychowicz H."/>
        </authorList>
    </citation>
    <scope>NUCLEOTIDE SEQUENCE [LARGE SCALE GENOMIC DNA]</scope>
    <source>
        <strain evidence="2 3">LMG 26898</strain>
    </source>
</reference>
<organism evidence="2 3">
    <name type="scientific">Pseudomonas asturiensis</name>
    <dbReference type="NCBI Taxonomy" id="1190415"/>
    <lineage>
        <taxon>Bacteria</taxon>
        <taxon>Pseudomonadati</taxon>
        <taxon>Pseudomonadota</taxon>
        <taxon>Gammaproteobacteria</taxon>
        <taxon>Pseudomonadales</taxon>
        <taxon>Pseudomonadaceae</taxon>
        <taxon>Pseudomonas</taxon>
    </lineage>
</organism>
<gene>
    <name evidence="2" type="ORF">SAMN05216593_104155</name>
</gene>
<protein>
    <recommendedName>
        <fullName evidence="1">DUF4214 domain-containing protein</fullName>
    </recommendedName>
</protein>
<dbReference type="InterPro" id="IPR038255">
    <property type="entry name" value="PBS_linker_sf"/>
</dbReference>
<dbReference type="Gene3D" id="1.10.3130.20">
    <property type="entry name" value="Phycobilisome linker domain"/>
    <property type="match status" value="1"/>
</dbReference>
<proteinExistence type="predicted"/>